<keyword evidence="1" id="KW-0378">Hydrolase</keyword>
<dbReference type="InterPro" id="IPR023214">
    <property type="entry name" value="HAD_sf"/>
</dbReference>
<dbReference type="GO" id="GO:0016791">
    <property type="term" value="F:phosphatase activity"/>
    <property type="evidence" value="ECO:0007669"/>
    <property type="project" value="TreeGrafter"/>
</dbReference>
<dbReference type="NCBIfam" id="TIGR01459">
    <property type="entry name" value="HAD-SF-IIA-hyp4"/>
    <property type="match status" value="1"/>
</dbReference>
<name>A0A9J7AZ04_9PROT</name>
<reference evidence="1" key="1">
    <citation type="submission" date="2022-08" db="EMBL/GenBank/DDBJ databases">
        <title>Nisaea acidiphila sp. nov., isolated from a marine algal debris and emended description of the genus Nisaea Urios et al. 2008.</title>
        <authorList>
            <person name="Kwon K."/>
        </authorList>
    </citation>
    <scope>NUCLEOTIDE SEQUENCE</scope>
    <source>
        <strain evidence="1">MEBiC11861</strain>
    </source>
</reference>
<gene>
    <name evidence="1" type="ORF">NUH88_08175</name>
</gene>
<dbReference type="AlphaFoldDB" id="A0A9J7AZ04"/>
<dbReference type="PANTHER" id="PTHR19288">
    <property type="entry name" value="4-NITROPHENYLPHOSPHATASE-RELATED"/>
    <property type="match status" value="1"/>
</dbReference>
<evidence type="ECO:0000313" key="2">
    <source>
        <dbReference type="Proteomes" id="UP001060336"/>
    </source>
</evidence>
<protein>
    <submittedName>
        <fullName evidence="1">TIGR01459 family HAD-type hydrolase</fullName>
    </submittedName>
</protein>
<dbReference type="KEGG" id="naci:NUH88_08175"/>
<keyword evidence="2" id="KW-1185">Reference proteome</keyword>
<dbReference type="Pfam" id="PF13344">
    <property type="entry name" value="Hydrolase_6"/>
    <property type="match status" value="1"/>
</dbReference>
<dbReference type="EMBL" id="CP102480">
    <property type="protein sequence ID" value="UUX51665.1"/>
    <property type="molecule type" value="Genomic_DNA"/>
</dbReference>
<accession>A0A9J7AZ04</accession>
<dbReference type="Gene3D" id="3.40.50.1000">
    <property type="entry name" value="HAD superfamily/HAD-like"/>
    <property type="match status" value="2"/>
</dbReference>
<dbReference type="InterPro" id="IPR006357">
    <property type="entry name" value="HAD-SF_hydro_IIA"/>
</dbReference>
<dbReference type="PANTHER" id="PTHR19288:SF90">
    <property type="entry name" value="OS08G0542600 PROTEIN"/>
    <property type="match status" value="1"/>
</dbReference>
<proteinExistence type="predicted"/>
<dbReference type="RefSeq" id="WP_257771295.1">
    <property type="nucleotide sequence ID" value="NZ_CP102480.1"/>
</dbReference>
<sequence length="285" mass="30284">MPTTLSAFSGIAERYDGFIFDVWGTLYDGGSAFPDALATVERLAGEGKKLLVLSNSPRVPDVVAERLTGIGFDLSWFSGIVTSGGMVADIVGGRRDEATRALGERVLWLGRGRFPDALPEGAFAEVEDAAEADWILNAGPENPDSQIEDFEGVLTAGAERDLPMVCANPDKSVFHRGARQICAGAMAERYEALGGQVRYFGKPFPEIFDRCLERLALPAGRVLVVGDNLETDILGSNRSGIDSLLLGGGIHAGDLGGAADPAPRLDELMAEHGARPTYFAGSLAW</sequence>
<dbReference type="Pfam" id="PF13242">
    <property type="entry name" value="Hydrolase_like"/>
    <property type="match status" value="1"/>
</dbReference>
<dbReference type="GO" id="GO:0005737">
    <property type="term" value="C:cytoplasm"/>
    <property type="evidence" value="ECO:0007669"/>
    <property type="project" value="TreeGrafter"/>
</dbReference>
<dbReference type="Proteomes" id="UP001060336">
    <property type="component" value="Chromosome"/>
</dbReference>
<dbReference type="SUPFAM" id="SSF56784">
    <property type="entry name" value="HAD-like"/>
    <property type="match status" value="1"/>
</dbReference>
<dbReference type="NCBIfam" id="TIGR01460">
    <property type="entry name" value="HAD-SF-IIA"/>
    <property type="match status" value="1"/>
</dbReference>
<evidence type="ECO:0000313" key="1">
    <source>
        <dbReference type="EMBL" id="UUX51665.1"/>
    </source>
</evidence>
<dbReference type="InterPro" id="IPR006356">
    <property type="entry name" value="HAD-SF_hydro_IIA_hyp3"/>
</dbReference>
<dbReference type="InterPro" id="IPR036412">
    <property type="entry name" value="HAD-like_sf"/>
</dbReference>
<organism evidence="1 2">
    <name type="scientific">Nisaea acidiphila</name>
    <dbReference type="NCBI Taxonomy" id="1862145"/>
    <lineage>
        <taxon>Bacteria</taxon>
        <taxon>Pseudomonadati</taxon>
        <taxon>Pseudomonadota</taxon>
        <taxon>Alphaproteobacteria</taxon>
        <taxon>Rhodospirillales</taxon>
        <taxon>Thalassobaculaceae</taxon>
        <taxon>Nisaea</taxon>
    </lineage>
</organism>